<name>A0ABQ2GJE5_9DEIO</name>
<sequence>MTPSGSGRVVPPGRRSTGAHMPAVERGVVGALGVFLLTAGLRGGSAWQRLVLGGLGAGLTAVAVTGSSPVATAFKVRQNEDGDVLVGDAVTVGKPADELYAIWRDFAGLPRLMKHLKRVEVLDERRSRWTVQAPAGYAGGEVSWEAEMTADQPGRRIAWRSLPGAAVENSGEVLFRPAPGDRGTEVIVRLTYRPPGGSVGALVARIAGQEPSQQLRDDLMRFKREQELGFHPTTQGQSSGRAGSSGQNAGRGGQA</sequence>
<dbReference type="CDD" id="cd07817">
    <property type="entry name" value="SRPBCC_8"/>
    <property type="match status" value="1"/>
</dbReference>
<evidence type="ECO:0000256" key="1">
    <source>
        <dbReference type="SAM" id="MobiDB-lite"/>
    </source>
</evidence>
<feature type="region of interest" description="Disordered" evidence="1">
    <location>
        <begin position="1"/>
        <end position="21"/>
    </location>
</feature>
<accession>A0ABQ2GJE5</accession>
<proteinExistence type="predicted"/>
<dbReference type="InterPro" id="IPR047137">
    <property type="entry name" value="ORF3"/>
</dbReference>
<dbReference type="Proteomes" id="UP000661918">
    <property type="component" value="Unassembled WGS sequence"/>
</dbReference>
<evidence type="ECO:0000313" key="3">
    <source>
        <dbReference type="EMBL" id="GGL98378.1"/>
    </source>
</evidence>
<keyword evidence="4" id="KW-1185">Reference proteome</keyword>
<feature type="compositionally biased region" description="Low complexity" evidence="1">
    <location>
        <begin position="235"/>
        <end position="248"/>
    </location>
</feature>
<dbReference type="Pfam" id="PF03364">
    <property type="entry name" value="Polyketide_cyc"/>
    <property type="match status" value="1"/>
</dbReference>
<dbReference type="SUPFAM" id="SSF55961">
    <property type="entry name" value="Bet v1-like"/>
    <property type="match status" value="1"/>
</dbReference>
<evidence type="ECO:0000259" key="2">
    <source>
        <dbReference type="Pfam" id="PF03364"/>
    </source>
</evidence>
<dbReference type="InterPro" id="IPR023393">
    <property type="entry name" value="START-like_dom_sf"/>
</dbReference>
<dbReference type="PANTHER" id="PTHR33824:SF7">
    <property type="entry name" value="POLYKETIDE CYCLASE_DEHYDRASE AND LIPID TRANSPORT SUPERFAMILY PROTEIN"/>
    <property type="match status" value="1"/>
</dbReference>
<dbReference type="EMBL" id="BMOM01000002">
    <property type="protein sequence ID" value="GGL98378.1"/>
    <property type="molecule type" value="Genomic_DNA"/>
</dbReference>
<organism evidence="3 4">
    <name type="scientific">Deinococcus aerophilus</name>
    <dbReference type="NCBI Taxonomy" id="522488"/>
    <lineage>
        <taxon>Bacteria</taxon>
        <taxon>Thermotogati</taxon>
        <taxon>Deinococcota</taxon>
        <taxon>Deinococci</taxon>
        <taxon>Deinococcales</taxon>
        <taxon>Deinococcaceae</taxon>
        <taxon>Deinococcus</taxon>
    </lineage>
</organism>
<reference evidence="4" key="1">
    <citation type="journal article" date="2019" name="Int. J. Syst. Evol. Microbiol.">
        <title>The Global Catalogue of Microorganisms (GCM) 10K type strain sequencing project: providing services to taxonomists for standard genome sequencing and annotation.</title>
        <authorList>
            <consortium name="The Broad Institute Genomics Platform"/>
            <consortium name="The Broad Institute Genome Sequencing Center for Infectious Disease"/>
            <person name="Wu L."/>
            <person name="Ma J."/>
        </authorList>
    </citation>
    <scope>NUCLEOTIDE SEQUENCE [LARGE SCALE GENOMIC DNA]</scope>
    <source>
        <strain evidence="4">JCM 15443</strain>
    </source>
</reference>
<gene>
    <name evidence="3" type="ORF">GCM10010841_03450</name>
</gene>
<feature type="region of interest" description="Disordered" evidence="1">
    <location>
        <begin position="225"/>
        <end position="255"/>
    </location>
</feature>
<dbReference type="Gene3D" id="3.30.530.20">
    <property type="match status" value="1"/>
</dbReference>
<comment type="caution">
    <text evidence="3">The sequence shown here is derived from an EMBL/GenBank/DDBJ whole genome shotgun (WGS) entry which is preliminary data.</text>
</comment>
<protein>
    <submittedName>
        <fullName evidence="3">Cyclase</fullName>
    </submittedName>
</protein>
<dbReference type="InterPro" id="IPR005031">
    <property type="entry name" value="COQ10_START"/>
</dbReference>
<feature type="domain" description="Coenzyme Q-binding protein COQ10 START" evidence="2">
    <location>
        <begin position="92"/>
        <end position="219"/>
    </location>
</feature>
<dbReference type="PANTHER" id="PTHR33824">
    <property type="entry name" value="POLYKETIDE CYCLASE/DEHYDRASE AND LIPID TRANSPORT SUPERFAMILY PROTEIN"/>
    <property type="match status" value="1"/>
</dbReference>
<evidence type="ECO:0000313" key="4">
    <source>
        <dbReference type="Proteomes" id="UP000661918"/>
    </source>
</evidence>